<evidence type="ECO:0000313" key="2">
    <source>
        <dbReference type="EMBL" id="SDF98330.1"/>
    </source>
</evidence>
<dbReference type="EMBL" id="LT629690">
    <property type="protein sequence ID" value="SDF98330.1"/>
    <property type="molecule type" value="Genomic_DNA"/>
</dbReference>
<dbReference type="Proteomes" id="UP000182427">
    <property type="component" value="Chromosome I"/>
</dbReference>
<dbReference type="AlphaFoldDB" id="A0A1G7QL24"/>
<feature type="chain" id="PRO_5009242489" description="DUF3108 domain-containing protein" evidence="1">
    <location>
        <begin position="27"/>
        <end position="247"/>
    </location>
</feature>
<dbReference type="RefSeq" id="WP_083346606.1">
    <property type="nucleotide sequence ID" value="NZ_LT629690.1"/>
</dbReference>
<keyword evidence="1" id="KW-0732">Signal</keyword>
<keyword evidence="3" id="KW-1185">Reference proteome</keyword>
<feature type="signal peptide" evidence="1">
    <location>
        <begin position="1"/>
        <end position="26"/>
    </location>
</feature>
<protein>
    <recommendedName>
        <fullName evidence="4">DUF3108 domain-containing protein</fullName>
    </recommendedName>
</protein>
<evidence type="ECO:0008006" key="4">
    <source>
        <dbReference type="Google" id="ProtNLM"/>
    </source>
</evidence>
<sequence length="247" mass="27700">MRRSLWLCAVSFAVLAVVAGAQMQHAPDGGTREMIQSIDVPTKAGAPFRAQVATSWKRRLEDGTETTIYNRRTIARDSMGRVFQERRVFRPDGNTRATIVNEMDYYDPSMKTTTVCHTLTRQCMVYHQNFAKAADDQPLPATQTFPNGVKITRESLGTNTIEDLQVTGMREIRTSGSSGDAEPTVKEFWYSPRLGMNLVVKRFEPRGGAEDFNVEKIDQTEPDASLFNLPRAYQVIDIPAPQAIAQH</sequence>
<reference evidence="2 3" key="1">
    <citation type="submission" date="2016-10" db="EMBL/GenBank/DDBJ databases">
        <authorList>
            <person name="de Groot N.N."/>
        </authorList>
    </citation>
    <scope>NUCLEOTIDE SEQUENCE [LARGE SCALE GENOMIC DNA]</scope>
    <source>
        <strain evidence="2 3">GAS232</strain>
    </source>
</reference>
<name>A0A1G7QL24_9BACT</name>
<organism evidence="2 3">
    <name type="scientific">Terriglobus roseus</name>
    <dbReference type="NCBI Taxonomy" id="392734"/>
    <lineage>
        <taxon>Bacteria</taxon>
        <taxon>Pseudomonadati</taxon>
        <taxon>Acidobacteriota</taxon>
        <taxon>Terriglobia</taxon>
        <taxon>Terriglobales</taxon>
        <taxon>Acidobacteriaceae</taxon>
        <taxon>Terriglobus</taxon>
    </lineage>
</organism>
<gene>
    <name evidence="2" type="ORF">SAMN05444167_3884</name>
</gene>
<dbReference type="OrthoDB" id="116110at2"/>
<accession>A0A1G7QL24</accession>
<proteinExistence type="predicted"/>
<evidence type="ECO:0000313" key="3">
    <source>
        <dbReference type="Proteomes" id="UP000182427"/>
    </source>
</evidence>
<evidence type="ECO:0000256" key="1">
    <source>
        <dbReference type="SAM" id="SignalP"/>
    </source>
</evidence>